<dbReference type="InterPro" id="IPR014001">
    <property type="entry name" value="Helicase_ATP-bd"/>
</dbReference>
<dbReference type="Pfam" id="PF00270">
    <property type="entry name" value="DEAD"/>
    <property type="match status" value="1"/>
</dbReference>
<evidence type="ECO:0000256" key="4">
    <source>
        <dbReference type="ARBA" id="ARBA00022763"/>
    </source>
</evidence>
<dbReference type="InterPro" id="IPR032284">
    <property type="entry name" value="RecQ_Zn-bd"/>
</dbReference>
<dbReference type="GO" id="GO:0016787">
    <property type="term" value="F:hydrolase activity"/>
    <property type="evidence" value="ECO:0007669"/>
    <property type="project" value="UniProtKB-KW"/>
</dbReference>
<dbReference type="GO" id="GO:0043138">
    <property type="term" value="F:3'-5' DNA helicase activity"/>
    <property type="evidence" value="ECO:0007669"/>
    <property type="project" value="UniProtKB-EC"/>
</dbReference>
<dbReference type="PANTHER" id="PTHR13710:SF153">
    <property type="entry name" value="RECQ-LIKE DNA HELICASE BLM"/>
    <property type="match status" value="1"/>
</dbReference>
<dbReference type="PROSITE" id="PS51192">
    <property type="entry name" value="HELICASE_ATP_BIND_1"/>
    <property type="match status" value="1"/>
</dbReference>
<dbReference type="InterPro" id="IPR018982">
    <property type="entry name" value="RQC_domain"/>
</dbReference>
<evidence type="ECO:0000256" key="2">
    <source>
        <dbReference type="ARBA" id="ARBA00005446"/>
    </source>
</evidence>
<keyword evidence="4" id="KW-0227">DNA damage</keyword>
<dbReference type="EC" id="5.6.2.4" evidence="14"/>
<evidence type="ECO:0000259" key="16">
    <source>
        <dbReference type="PROSITE" id="PS51194"/>
    </source>
</evidence>
<dbReference type="PROSITE" id="PS51194">
    <property type="entry name" value="HELICASE_CTER"/>
    <property type="match status" value="1"/>
</dbReference>
<evidence type="ECO:0000256" key="10">
    <source>
        <dbReference type="ARBA" id="ARBA00023235"/>
    </source>
</evidence>
<accession>A0ABD0Y392</accession>
<dbReference type="SUPFAM" id="SSF46785">
    <property type="entry name" value="Winged helix' DNA-binding domain"/>
    <property type="match status" value="1"/>
</dbReference>
<evidence type="ECO:0000256" key="13">
    <source>
        <dbReference type="ARBA" id="ARBA00049360"/>
    </source>
</evidence>
<comment type="caution">
    <text evidence="17">The sequence shown here is derived from an EMBL/GenBank/DDBJ whole genome shotgun (WGS) entry which is preliminary data.</text>
</comment>
<dbReference type="Proteomes" id="UP001558652">
    <property type="component" value="Unassembled WGS sequence"/>
</dbReference>
<keyword evidence="6 14" id="KW-0347">Helicase</keyword>
<dbReference type="FunFam" id="3.40.50.300:FF:000340">
    <property type="entry name" value="Bloom syndrome, RecQ helicase"/>
    <property type="match status" value="1"/>
</dbReference>
<dbReference type="NCBIfam" id="TIGR00614">
    <property type="entry name" value="recQ_fam"/>
    <property type="match status" value="1"/>
</dbReference>
<keyword evidence="18" id="KW-1185">Reference proteome</keyword>
<dbReference type="GO" id="GO:0007131">
    <property type="term" value="P:reciprocal meiotic recombination"/>
    <property type="evidence" value="ECO:0007669"/>
    <property type="project" value="UniProtKB-ARBA"/>
</dbReference>
<dbReference type="Gene3D" id="1.10.10.10">
    <property type="entry name" value="Winged helix-like DNA-binding domain superfamily/Winged helix DNA-binding domain"/>
    <property type="match status" value="1"/>
</dbReference>
<evidence type="ECO:0000256" key="8">
    <source>
        <dbReference type="ARBA" id="ARBA00023125"/>
    </source>
</evidence>
<dbReference type="InterPro" id="IPR001650">
    <property type="entry name" value="Helicase_C-like"/>
</dbReference>
<keyword evidence="3 14" id="KW-0547">Nucleotide-binding</keyword>
<dbReference type="Pfam" id="PF00271">
    <property type="entry name" value="Helicase_C"/>
    <property type="match status" value="1"/>
</dbReference>
<dbReference type="Pfam" id="PF16124">
    <property type="entry name" value="RecQ_Zn_bind"/>
    <property type="match status" value="1"/>
</dbReference>
<evidence type="ECO:0000256" key="12">
    <source>
        <dbReference type="ARBA" id="ARBA00034617"/>
    </source>
</evidence>
<dbReference type="Gene3D" id="3.40.50.300">
    <property type="entry name" value="P-loop containing nucleotide triphosphate hydrolases"/>
    <property type="match status" value="2"/>
</dbReference>
<feature type="domain" description="Helicase ATP-binding" evidence="15">
    <location>
        <begin position="1"/>
        <end position="103"/>
    </location>
</feature>
<organism evidence="17 18">
    <name type="scientific">Ranatra chinensis</name>
    <dbReference type="NCBI Taxonomy" id="642074"/>
    <lineage>
        <taxon>Eukaryota</taxon>
        <taxon>Metazoa</taxon>
        <taxon>Ecdysozoa</taxon>
        <taxon>Arthropoda</taxon>
        <taxon>Hexapoda</taxon>
        <taxon>Insecta</taxon>
        <taxon>Pterygota</taxon>
        <taxon>Neoptera</taxon>
        <taxon>Paraneoptera</taxon>
        <taxon>Hemiptera</taxon>
        <taxon>Heteroptera</taxon>
        <taxon>Panheteroptera</taxon>
        <taxon>Nepomorpha</taxon>
        <taxon>Nepidae</taxon>
        <taxon>Ranatrinae</taxon>
        <taxon>Ranatra</taxon>
    </lineage>
</organism>
<dbReference type="CDD" id="cd18794">
    <property type="entry name" value="SF2_C_RecQ"/>
    <property type="match status" value="1"/>
</dbReference>
<evidence type="ECO:0000256" key="3">
    <source>
        <dbReference type="ARBA" id="ARBA00022741"/>
    </source>
</evidence>
<evidence type="ECO:0000256" key="14">
    <source>
        <dbReference type="RuleBase" id="RU364117"/>
    </source>
</evidence>
<dbReference type="Pfam" id="PF09382">
    <property type="entry name" value="RQC"/>
    <property type="match status" value="1"/>
</dbReference>
<name>A0ABD0Y392_9HEMI</name>
<evidence type="ECO:0000256" key="7">
    <source>
        <dbReference type="ARBA" id="ARBA00022840"/>
    </source>
</evidence>
<evidence type="ECO:0000313" key="17">
    <source>
        <dbReference type="EMBL" id="KAL1117947.1"/>
    </source>
</evidence>
<gene>
    <name evidence="17" type="ORF">AAG570_004260</name>
</gene>
<comment type="similarity">
    <text evidence="2 14">Belongs to the helicase family. RecQ subfamily.</text>
</comment>
<dbReference type="SMART" id="SM00956">
    <property type="entry name" value="RQC"/>
    <property type="match status" value="1"/>
</dbReference>
<dbReference type="SUPFAM" id="SSF52540">
    <property type="entry name" value="P-loop containing nucleoside triphosphate hydrolases"/>
    <property type="match status" value="2"/>
</dbReference>
<reference evidence="17 18" key="1">
    <citation type="submission" date="2024-07" db="EMBL/GenBank/DDBJ databases">
        <title>Chromosome-level genome assembly of the water stick insect Ranatra chinensis (Heteroptera: Nepidae).</title>
        <authorList>
            <person name="Liu X."/>
        </authorList>
    </citation>
    <scope>NUCLEOTIDE SEQUENCE [LARGE SCALE GENOMIC DNA]</scope>
    <source>
        <strain evidence="17">Cailab_2021Rc</strain>
        <tissue evidence="17">Muscle</tissue>
    </source>
</reference>
<comment type="catalytic activity">
    <reaction evidence="13 14">
        <text>ATP + H2O = ADP + phosphate + H(+)</text>
        <dbReference type="Rhea" id="RHEA:13065"/>
        <dbReference type="ChEBI" id="CHEBI:15377"/>
        <dbReference type="ChEBI" id="CHEBI:15378"/>
        <dbReference type="ChEBI" id="CHEBI:30616"/>
        <dbReference type="ChEBI" id="CHEBI:43474"/>
        <dbReference type="ChEBI" id="CHEBI:456216"/>
    </reaction>
</comment>
<feature type="domain" description="Helicase C-terminal" evidence="16">
    <location>
        <begin position="126"/>
        <end position="275"/>
    </location>
</feature>
<dbReference type="GO" id="GO:0005524">
    <property type="term" value="F:ATP binding"/>
    <property type="evidence" value="ECO:0007669"/>
    <property type="project" value="UniProtKB-KW"/>
</dbReference>
<dbReference type="InterPro" id="IPR011545">
    <property type="entry name" value="DEAD/DEAH_box_helicase_dom"/>
</dbReference>
<comment type="catalytic activity">
    <reaction evidence="12 14">
        <text>Couples ATP hydrolysis with the unwinding of duplex DNA by translocating in the 3'-5' direction.</text>
        <dbReference type="EC" id="5.6.2.4"/>
    </reaction>
</comment>
<dbReference type="GO" id="GO:0005634">
    <property type="term" value="C:nucleus"/>
    <property type="evidence" value="ECO:0007669"/>
    <property type="project" value="UniProtKB-SubCell"/>
</dbReference>
<protein>
    <recommendedName>
        <fullName evidence="14">ATP-dependent DNA helicase</fullName>
        <ecNumber evidence="14">5.6.2.4</ecNumber>
    </recommendedName>
</protein>
<keyword evidence="9" id="KW-0234">DNA repair</keyword>
<keyword evidence="8" id="KW-0238">DNA-binding</keyword>
<evidence type="ECO:0000256" key="1">
    <source>
        <dbReference type="ARBA" id="ARBA00004123"/>
    </source>
</evidence>
<dbReference type="InterPro" id="IPR002464">
    <property type="entry name" value="DNA/RNA_helicase_DEAH_CS"/>
</dbReference>
<sequence length="460" mass="52092">MIKLVCLSFSELKLLFVTPEKISNSERLNDVFQSLYQNGLLARFVIDEAHCVSQWGHDFRPDYKRLNLLRTKYKDVPIMALTATATPRVRKDILHQLGLNSPKWFLSSFDRPNLKYEVLPKSGKSSLVDIIALIKTRFSNQSGIIYCFSRNDCDSVAAQLKLNDIKAAAYHAGLQDSVRSDVQTKWISDRIKVVCATIAFGMGIDKPDVRYVIHYSLPKSVEGYYQEAGRAGRDGEKANCLLYYNYGDMHRVRKLIELDKDGTPASKQTHIDNLWRMVAYCENRTECRRAMQLNYFGEKFSREKCKSRPSTTCDNCLSQEEYNQEDLTEVAKSIVKTIGEICGDRHNTSWANNFTSTHIVDIFKGSTVKKVLTSGHDKLTIYGLGKSWHRSDADRLMHKLTLEGFLDETHVATKDGIVNAYIKLGSRAVQLLSGQVKVSPSGSHLINLATNFLPNQLSLP</sequence>
<dbReference type="PANTHER" id="PTHR13710">
    <property type="entry name" value="DNA HELICASE RECQ FAMILY MEMBER"/>
    <property type="match status" value="1"/>
</dbReference>
<keyword evidence="10" id="KW-0413">Isomerase</keyword>
<evidence type="ECO:0000256" key="9">
    <source>
        <dbReference type="ARBA" id="ARBA00023204"/>
    </source>
</evidence>
<dbReference type="PROSITE" id="PS00690">
    <property type="entry name" value="DEAH_ATP_HELICASE"/>
    <property type="match status" value="1"/>
</dbReference>
<keyword evidence="11 14" id="KW-0539">Nucleus</keyword>
<dbReference type="GO" id="GO:0000724">
    <property type="term" value="P:double-strand break repair via homologous recombination"/>
    <property type="evidence" value="ECO:0007669"/>
    <property type="project" value="UniProtKB-ARBA"/>
</dbReference>
<dbReference type="InterPro" id="IPR027417">
    <property type="entry name" value="P-loop_NTPase"/>
</dbReference>
<dbReference type="AlphaFoldDB" id="A0ABD0Y392"/>
<comment type="subcellular location">
    <subcellularLocation>
        <location evidence="1 14">Nucleus</location>
    </subcellularLocation>
</comment>
<dbReference type="EMBL" id="JBFDAA010000015">
    <property type="protein sequence ID" value="KAL1117947.1"/>
    <property type="molecule type" value="Genomic_DNA"/>
</dbReference>
<evidence type="ECO:0000256" key="5">
    <source>
        <dbReference type="ARBA" id="ARBA00022801"/>
    </source>
</evidence>
<dbReference type="GO" id="GO:0003677">
    <property type="term" value="F:DNA binding"/>
    <property type="evidence" value="ECO:0007669"/>
    <property type="project" value="UniProtKB-KW"/>
</dbReference>
<evidence type="ECO:0000256" key="11">
    <source>
        <dbReference type="ARBA" id="ARBA00023242"/>
    </source>
</evidence>
<dbReference type="InterPro" id="IPR036390">
    <property type="entry name" value="WH_DNA-bd_sf"/>
</dbReference>
<dbReference type="SMART" id="SM00490">
    <property type="entry name" value="HELICc"/>
    <property type="match status" value="1"/>
</dbReference>
<keyword evidence="7 14" id="KW-0067">ATP-binding</keyword>
<proteinExistence type="inferred from homology"/>
<evidence type="ECO:0000313" key="18">
    <source>
        <dbReference type="Proteomes" id="UP001558652"/>
    </source>
</evidence>
<dbReference type="InterPro" id="IPR004589">
    <property type="entry name" value="DNA_helicase_ATP-dep_RecQ"/>
</dbReference>
<evidence type="ECO:0000259" key="15">
    <source>
        <dbReference type="PROSITE" id="PS51192"/>
    </source>
</evidence>
<evidence type="ECO:0000256" key="6">
    <source>
        <dbReference type="ARBA" id="ARBA00022806"/>
    </source>
</evidence>
<dbReference type="FunFam" id="1.10.10.10:FF:000495">
    <property type="entry name" value="RecQ family helicase MusN"/>
    <property type="match status" value="1"/>
</dbReference>
<keyword evidence="5 14" id="KW-0378">Hydrolase</keyword>
<dbReference type="InterPro" id="IPR036388">
    <property type="entry name" value="WH-like_DNA-bd_sf"/>
</dbReference>